<proteinExistence type="predicted"/>
<dbReference type="GO" id="GO:0005886">
    <property type="term" value="C:plasma membrane"/>
    <property type="evidence" value="ECO:0007669"/>
    <property type="project" value="TreeGrafter"/>
</dbReference>
<feature type="region of interest" description="Disordered" evidence="1">
    <location>
        <begin position="1"/>
        <end position="150"/>
    </location>
</feature>
<organism evidence="2 3">
    <name type="scientific">Ancylostoma duodenale</name>
    <dbReference type="NCBI Taxonomy" id="51022"/>
    <lineage>
        <taxon>Eukaryota</taxon>
        <taxon>Metazoa</taxon>
        <taxon>Ecdysozoa</taxon>
        <taxon>Nematoda</taxon>
        <taxon>Chromadorea</taxon>
        <taxon>Rhabditida</taxon>
        <taxon>Rhabditina</taxon>
        <taxon>Rhabditomorpha</taxon>
        <taxon>Strongyloidea</taxon>
        <taxon>Ancylostomatidae</taxon>
        <taxon>Ancylostomatinae</taxon>
        <taxon>Ancylostoma</taxon>
    </lineage>
</organism>
<feature type="compositionally biased region" description="Basic and acidic residues" evidence="1">
    <location>
        <begin position="133"/>
        <end position="150"/>
    </location>
</feature>
<protein>
    <recommendedName>
        <fullName evidence="4">C2 domain-containing protein</fullName>
    </recommendedName>
</protein>
<dbReference type="EMBL" id="KN734258">
    <property type="protein sequence ID" value="KIH57547.1"/>
    <property type="molecule type" value="Genomic_DNA"/>
</dbReference>
<sequence length="385" mass="42911">MNRAGKNQPAPAARANKLHRDPRPNGTKHGRAAKHEHRDWGDRHGELKEEKVAPHKDAWTKFLSNEDPGQRTRIGGSSAGAPIPSRSRPVLGWAPKNMNRAGKNQPAPAARANRLHRDPRPNGTKHGRAAKHEHRDWGDRHGELKEEKVAPHKDAWTKFLSNEDPGQRTVFDSELEDRVLETEEETLPERISRISADDLEFQMAYNASKSSSDAECELLTILTYAPQVQFVTATVKRAKALPYNNAPFARIMLFDGRRLLEQKQTTVNPSVGHKSSLDTSSKPSSSSVSSSLSSSSGDASFSESFLFHVIPSKLDRCHIVIETGPTQLWILFDLIMFDHDTSGQPLSVGHCVIGRMGDITGHAHWIQMLRKNGLPVCMWHRIGVN</sequence>
<dbReference type="PANTHER" id="PTHR10024:SF368">
    <property type="entry name" value="C2 DOMAIN-CONTAINING PROTEIN"/>
    <property type="match status" value="1"/>
</dbReference>
<dbReference type="OrthoDB" id="5864499at2759"/>
<evidence type="ECO:0008006" key="4">
    <source>
        <dbReference type="Google" id="ProtNLM"/>
    </source>
</evidence>
<feature type="compositionally biased region" description="Low complexity" evidence="1">
    <location>
        <begin position="277"/>
        <end position="289"/>
    </location>
</feature>
<reference evidence="2 3" key="1">
    <citation type="submission" date="2013-12" db="EMBL/GenBank/DDBJ databases">
        <title>Draft genome of the parsitic nematode Ancylostoma duodenale.</title>
        <authorList>
            <person name="Mitreva M."/>
        </authorList>
    </citation>
    <scope>NUCLEOTIDE SEQUENCE [LARGE SCALE GENOMIC DNA]</scope>
    <source>
        <strain evidence="2 3">Zhejiang</strain>
    </source>
</reference>
<dbReference type="GO" id="GO:0001786">
    <property type="term" value="F:phosphatidylserine binding"/>
    <property type="evidence" value="ECO:0007669"/>
    <property type="project" value="TreeGrafter"/>
</dbReference>
<feature type="region of interest" description="Disordered" evidence="1">
    <location>
        <begin position="265"/>
        <end position="289"/>
    </location>
</feature>
<dbReference type="GO" id="GO:0031045">
    <property type="term" value="C:dense core granule"/>
    <property type="evidence" value="ECO:0007669"/>
    <property type="project" value="TreeGrafter"/>
</dbReference>
<dbReference type="SUPFAM" id="SSF49562">
    <property type="entry name" value="C2 domain (Calcium/lipid-binding domain, CaLB)"/>
    <property type="match status" value="1"/>
</dbReference>
<dbReference type="GO" id="GO:0030424">
    <property type="term" value="C:axon"/>
    <property type="evidence" value="ECO:0007669"/>
    <property type="project" value="TreeGrafter"/>
</dbReference>
<accession>A0A0C2D607</accession>
<dbReference type="AlphaFoldDB" id="A0A0C2D607"/>
<dbReference type="Proteomes" id="UP000054047">
    <property type="component" value="Unassembled WGS sequence"/>
</dbReference>
<name>A0A0C2D607_9BILA</name>
<gene>
    <name evidence="2" type="ORF">ANCDUO_12263</name>
</gene>
<feature type="compositionally biased region" description="Basic residues" evidence="1">
    <location>
        <begin position="26"/>
        <end position="35"/>
    </location>
</feature>
<dbReference type="GO" id="GO:0048791">
    <property type="term" value="P:calcium ion-regulated exocytosis of neurotransmitter"/>
    <property type="evidence" value="ECO:0007669"/>
    <property type="project" value="TreeGrafter"/>
</dbReference>
<dbReference type="InterPro" id="IPR035892">
    <property type="entry name" value="C2_domain_sf"/>
</dbReference>
<dbReference type="GO" id="GO:0048488">
    <property type="term" value="P:synaptic vesicle endocytosis"/>
    <property type="evidence" value="ECO:0007669"/>
    <property type="project" value="TreeGrafter"/>
</dbReference>
<keyword evidence="3" id="KW-1185">Reference proteome</keyword>
<dbReference type="GO" id="GO:0005509">
    <property type="term" value="F:calcium ion binding"/>
    <property type="evidence" value="ECO:0007669"/>
    <property type="project" value="TreeGrafter"/>
</dbReference>
<dbReference type="Gene3D" id="2.60.40.150">
    <property type="entry name" value="C2 domain"/>
    <property type="match status" value="1"/>
</dbReference>
<feature type="compositionally biased region" description="Basic and acidic residues" evidence="1">
    <location>
        <begin position="36"/>
        <end position="59"/>
    </location>
</feature>
<dbReference type="PANTHER" id="PTHR10024">
    <property type="entry name" value="SYNAPTOTAGMIN"/>
    <property type="match status" value="1"/>
</dbReference>
<dbReference type="GO" id="GO:0030672">
    <property type="term" value="C:synaptic vesicle membrane"/>
    <property type="evidence" value="ECO:0007669"/>
    <property type="project" value="TreeGrafter"/>
</dbReference>
<dbReference type="GO" id="GO:0030276">
    <property type="term" value="F:clathrin binding"/>
    <property type="evidence" value="ECO:0007669"/>
    <property type="project" value="TreeGrafter"/>
</dbReference>
<evidence type="ECO:0000313" key="3">
    <source>
        <dbReference type="Proteomes" id="UP000054047"/>
    </source>
</evidence>
<evidence type="ECO:0000313" key="2">
    <source>
        <dbReference type="EMBL" id="KIH57547.1"/>
    </source>
</evidence>
<evidence type="ECO:0000256" key="1">
    <source>
        <dbReference type="SAM" id="MobiDB-lite"/>
    </source>
</evidence>
<dbReference type="GO" id="GO:0000149">
    <property type="term" value="F:SNARE binding"/>
    <property type="evidence" value="ECO:0007669"/>
    <property type="project" value="TreeGrafter"/>
</dbReference>
<feature type="compositionally biased region" description="Basic residues" evidence="1">
    <location>
        <begin position="123"/>
        <end position="132"/>
    </location>
</feature>
<dbReference type="GO" id="GO:0005544">
    <property type="term" value="F:calcium-dependent phospholipid binding"/>
    <property type="evidence" value="ECO:0007669"/>
    <property type="project" value="TreeGrafter"/>
</dbReference>